<evidence type="ECO:0000256" key="5">
    <source>
        <dbReference type="ARBA" id="ARBA00023136"/>
    </source>
</evidence>
<feature type="transmembrane region" description="Helical" evidence="7">
    <location>
        <begin position="347"/>
        <end position="370"/>
    </location>
</feature>
<evidence type="ECO:0000256" key="7">
    <source>
        <dbReference type="SAM" id="Phobius"/>
    </source>
</evidence>
<dbReference type="AlphaFoldDB" id="A0A133Y6N0"/>
<keyword evidence="11" id="KW-1185">Reference proteome</keyword>
<organism evidence="10 11">
    <name type="scientific">Amygdalobacter nucleatus</name>
    <dbReference type="NCBI Taxonomy" id="3029274"/>
    <lineage>
        <taxon>Bacteria</taxon>
        <taxon>Bacillati</taxon>
        <taxon>Bacillota</taxon>
        <taxon>Clostridia</taxon>
        <taxon>Eubacteriales</taxon>
        <taxon>Oscillospiraceae</taxon>
        <taxon>Amygdalobacter</taxon>
    </lineage>
</organism>
<dbReference type="PATRIC" id="fig|1497955.3.peg.1441"/>
<feature type="domain" description="ABC3 transporter permease C-terminal" evidence="8">
    <location>
        <begin position="306"/>
        <end position="419"/>
    </location>
</feature>
<gene>
    <name evidence="10" type="ORF">HMPREF1872_01475</name>
</gene>
<feature type="transmembrane region" description="Helical" evidence="7">
    <location>
        <begin position="376"/>
        <end position="409"/>
    </location>
</feature>
<dbReference type="Proteomes" id="UP000070080">
    <property type="component" value="Unassembled WGS sequence"/>
</dbReference>
<keyword evidence="4 7" id="KW-1133">Transmembrane helix</keyword>
<name>A0A133Y6N0_9FIRM</name>
<dbReference type="Pfam" id="PF02687">
    <property type="entry name" value="FtsX"/>
    <property type="match status" value="1"/>
</dbReference>
<dbReference type="STRING" id="1497955.HMPREF1872_01475"/>
<reference evidence="11" key="1">
    <citation type="submission" date="2016-01" db="EMBL/GenBank/DDBJ databases">
        <authorList>
            <person name="Mitreva M."/>
            <person name="Pepin K.H."/>
            <person name="Mihindukulasuriya K.A."/>
            <person name="Fulton R."/>
            <person name="Fronick C."/>
            <person name="O'Laughlin M."/>
            <person name="Miner T."/>
            <person name="Herter B."/>
            <person name="Rosa B.A."/>
            <person name="Cordes M."/>
            <person name="Tomlinson C."/>
            <person name="Wollam A."/>
            <person name="Palsikar V.B."/>
            <person name="Mardis E.R."/>
            <person name="Wilson R.K."/>
        </authorList>
    </citation>
    <scope>NUCLEOTIDE SEQUENCE [LARGE SCALE GENOMIC DNA]</scope>
    <source>
        <strain evidence="11">KA00274</strain>
    </source>
</reference>
<dbReference type="RefSeq" id="WP_066715195.1">
    <property type="nucleotide sequence ID" value="NZ_CP118869.1"/>
</dbReference>
<dbReference type="GO" id="GO:0005886">
    <property type="term" value="C:plasma membrane"/>
    <property type="evidence" value="ECO:0007669"/>
    <property type="project" value="UniProtKB-SubCell"/>
</dbReference>
<evidence type="ECO:0000259" key="9">
    <source>
        <dbReference type="Pfam" id="PF12704"/>
    </source>
</evidence>
<dbReference type="InterPro" id="IPR050250">
    <property type="entry name" value="Macrolide_Exporter_MacB"/>
</dbReference>
<evidence type="ECO:0000256" key="4">
    <source>
        <dbReference type="ARBA" id="ARBA00022989"/>
    </source>
</evidence>
<keyword evidence="2" id="KW-1003">Cell membrane</keyword>
<dbReference type="PANTHER" id="PTHR30572">
    <property type="entry name" value="MEMBRANE COMPONENT OF TRANSPORTER-RELATED"/>
    <property type="match status" value="1"/>
</dbReference>
<evidence type="ECO:0000256" key="1">
    <source>
        <dbReference type="ARBA" id="ARBA00004651"/>
    </source>
</evidence>
<protein>
    <submittedName>
        <fullName evidence="10">Efflux ABC transporter, permease protein</fullName>
    </submittedName>
</protein>
<comment type="caution">
    <text evidence="10">The sequence shown here is derived from an EMBL/GenBank/DDBJ whole genome shotgun (WGS) entry which is preliminary data.</text>
</comment>
<evidence type="ECO:0000313" key="10">
    <source>
        <dbReference type="EMBL" id="KXB38755.1"/>
    </source>
</evidence>
<accession>A0A133Y6N0</accession>
<dbReference type="OrthoDB" id="9770036at2"/>
<dbReference type="InterPro" id="IPR003838">
    <property type="entry name" value="ABC3_permease_C"/>
</dbReference>
<feature type="domain" description="MacB-like periplasmic core" evidence="9">
    <location>
        <begin position="18"/>
        <end position="233"/>
    </location>
</feature>
<feature type="transmembrane region" description="Helical" evidence="7">
    <location>
        <begin position="302"/>
        <end position="327"/>
    </location>
</feature>
<evidence type="ECO:0000256" key="2">
    <source>
        <dbReference type="ARBA" id="ARBA00022475"/>
    </source>
</evidence>
<keyword evidence="5 7" id="KW-0472">Membrane</keyword>
<dbReference type="PANTHER" id="PTHR30572:SF4">
    <property type="entry name" value="ABC TRANSPORTER PERMEASE YTRF"/>
    <property type="match status" value="1"/>
</dbReference>
<comment type="similarity">
    <text evidence="6">Belongs to the ABC-4 integral membrane protein family.</text>
</comment>
<dbReference type="EMBL" id="LSCV01000046">
    <property type="protein sequence ID" value="KXB38755.1"/>
    <property type="molecule type" value="Genomic_DNA"/>
</dbReference>
<comment type="subcellular location">
    <subcellularLocation>
        <location evidence="1">Cell membrane</location>
        <topology evidence="1">Multi-pass membrane protein</topology>
    </subcellularLocation>
</comment>
<dbReference type="InterPro" id="IPR025857">
    <property type="entry name" value="MacB_PCD"/>
</dbReference>
<evidence type="ECO:0000256" key="3">
    <source>
        <dbReference type="ARBA" id="ARBA00022692"/>
    </source>
</evidence>
<evidence type="ECO:0000313" key="11">
    <source>
        <dbReference type="Proteomes" id="UP000070080"/>
    </source>
</evidence>
<sequence>MFWRMVGGALFRQKKKMAMVAFTVALGISLATALLNVMLGVGDNINKELKVYGANIRVVPKDASLLDDLYGLEEGAGVNDKYLYEEDAPKIKQIFWGYNIVDFAPYLKIRANIANSDTSTQVIGTWYAKPLNLPTGESLLAGVRNLKTWWRVDGEWLQDTDEKGALVGYLLAQENNWQIGSKIKLRLNDREEELIVRGLLNAAGDEDKCTYVNLPIAQKLANLPGKISGIDVSALTTPDNDLARRASQNPDSLSPSERDTWYCTAYTGSICYQIQEVVRDGVAKTIRQVAESEGTILNKTKLLMLLITILSSIGSALGISNLVTASVMERGQEIGLIKAIGGRNIRIVLLILTEIMLTGLFGGVLGYGIGLGFAQIIGLTVFGTTIPLAVMVIPIDLVLLVAVVLLGSIPSIRYLLRLKPTEVLHGR</sequence>
<dbReference type="Pfam" id="PF12704">
    <property type="entry name" value="MacB_PCD"/>
    <property type="match status" value="1"/>
</dbReference>
<evidence type="ECO:0000256" key="6">
    <source>
        <dbReference type="ARBA" id="ARBA00038076"/>
    </source>
</evidence>
<dbReference type="GO" id="GO:0022857">
    <property type="term" value="F:transmembrane transporter activity"/>
    <property type="evidence" value="ECO:0007669"/>
    <property type="project" value="TreeGrafter"/>
</dbReference>
<proteinExistence type="inferred from homology"/>
<evidence type="ECO:0000259" key="8">
    <source>
        <dbReference type="Pfam" id="PF02687"/>
    </source>
</evidence>
<keyword evidence="3 7" id="KW-0812">Transmembrane</keyword>